<protein>
    <recommendedName>
        <fullName evidence="4">ABC transporter permease</fullName>
    </recommendedName>
</protein>
<accession>A0ABS6KAG1</accession>
<feature type="transmembrane region" description="Helical" evidence="1">
    <location>
        <begin position="82"/>
        <end position="103"/>
    </location>
</feature>
<dbReference type="EMBL" id="JAHQCX010000011">
    <property type="protein sequence ID" value="MBU9727496.1"/>
    <property type="molecule type" value="Genomic_DNA"/>
</dbReference>
<keyword evidence="1" id="KW-0472">Membrane</keyword>
<keyword evidence="1" id="KW-1133">Transmembrane helix</keyword>
<evidence type="ECO:0000313" key="2">
    <source>
        <dbReference type="EMBL" id="MBU9727496.1"/>
    </source>
</evidence>
<keyword evidence="1" id="KW-0812">Transmembrane</keyword>
<proteinExistence type="predicted"/>
<dbReference type="RefSeq" id="WP_158352102.1">
    <property type="nucleotide sequence ID" value="NZ_JAHQCX010000011.1"/>
</dbReference>
<dbReference type="Proteomes" id="UP001314681">
    <property type="component" value="Unassembled WGS sequence"/>
</dbReference>
<evidence type="ECO:0000313" key="3">
    <source>
        <dbReference type="Proteomes" id="UP001314681"/>
    </source>
</evidence>
<name>A0ABS6KAG1_9FIRM</name>
<feature type="transmembrane region" description="Helical" evidence="1">
    <location>
        <begin position="173"/>
        <end position="202"/>
    </location>
</feature>
<gene>
    <name evidence="2" type="ORF">KTH90_15905</name>
</gene>
<comment type="caution">
    <text evidence="2">The sequence shown here is derived from an EMBL/GenBank/DDBJ whole genome shotgun (WGS) entry which is preliminary data.</text>
</comment>
<organism evidence="2 3">
    <name type="scientific">Diplocloster modestus</name>
    <dbReference type="NCBI Taxonomy" id="2850322"/>
    <lineage>
        <taxon>Bacteria</taxon>
        <taxon>Bacillati</taxon>
        <taxon>Bacillota</taxon>
        <taxon>Clostridia</taxon>
        <taxon>Lachnospirales</taxon>
        <taxon>Lachnospiraceae</taxon>
        <taxon>Diplocloster</taxon>
    </lineage>
</organism>
<keyword evidence="3" id="KW-1185">Reference proteome</keyword>
<feature type="transmembrane region" description="Helical" evidence="1">
    <location>
        <begin position="18"/>
        <end position="37"/>
    </location>
</feature>
<evidence type="ECO:0008006" key="4">
    <source>
        <dbReference type="Google" id="ProtNLM"/>
    </source>
</evidence>
<feature type="transmembrane region" description="Helical" evidence="1">
    <location>
        <begin position="43"/>
        <end position="61"/>
    </location>
</feature>
<feature type="transmembrane region" description="Helical" evidence="1">
    <location>
        <begin position="139"/>
        <end position="161"/>
    </location>
</feature>
<reference evidence="2 3" key="1">
    <citation type="submission" date="2021-06" db="EMBL/GenBank/DDBJ databases">
        <title>Description of novel taxa of the family Lachnospiraceae.</title>
        <authorList>
            <person name="Chaplin A.V."/>
            <person name="Sokolova S.R."/>
            <person name="Pikina A.P."/>
            <person name="Korzhanova M."/>
            <person name="Belova V."/>
            <person name="Korostin D."/>
            <person name="Efimov B.A."/>
        </authorList>
    </citation>
    <scope>NUCLEOTIDE SEQUENCE [LARGE SCALE GENOMIC DNA]</scope>
    <source>
        <strain evidence="2 3">ASD4241</strain>
    </source>
</reference>
<feature type="transmembrane region" description="Helical" evidence="1">
    <location>
        <begin position="214"/>
        <end position="235"/>
    </location>
</feature>
<sequence length="242" mass="26748">MNIKVSVKYQFQDITRALIIFSGVLLILILTLFIPGLQGTTNGLEVSAFIFLFVIGLNTFKENFGMFLQNGVSRKTIFAGKLLSTCAVCAIMAVVLEVLASLAKLGSGYRDIQLGTLYEMLYSDRMASISPVLVAVENLLLLFSCCFAFMMVGYFITIAYYRMGKQWKLLISVGLPVLCFVLLPIVDVMLDGVIFNFLFRAFIIMTGLQFGNPYIGMLSALVASAVFSGLSWLLMRKAVVKD</sequence>
<evidence type="ECO:0000256" key="1">
    <source>
        <dbReference type="SAM" id="Phobius"/>
    </source>
</evidence>